<feature type="compositionally biased region" description="Basic and acidic residues" evidence="1">
    <location>
        <begin position="148"/>
        <end position="180"/>
    </location>
</feature>
<reference evidence="2" key="1">
    <citation type="submission" date="2021-02" db="EMBL/GenBank/DDBJ databases">
        <authorList>
            <person name="Nowell W R."/>
        </authorList>
    </citation>
    <scope>NUCLEOTIDE SEQUENCE</scope>
</reference>
<dbReference type="Gene3D" id="1.10.8.10">
    <property type="entry name" value="DNA helicase RuvA subunit, C-terminal domain"/>
    <property type="match status" value="1"/>
</dbReference>
<dbReference type="InterPro" id="IPR009060">
    <property type="entry name" value="UBA-like_sf"/>
</dbReference>
<evidence type="ECO:0000256" key="1">
    <source>
        <dbReference type="SAM" id="MobiDB-lite"/>
    </source>
</evidence>
<dbReference type="Proteomes" id="UP000663862">
    <property type="component" value="Unassembled WGS sequence"/>
</dbReference>
<name>A0A820ZIK9_9BILA</name>
<dbReference type="SUPFAM" id="SSF46934">
    <property type="entry name" value="UBA-like"/>
    <property type="match status" value="1"/>
</dbReference>
<comment type="caution">
    <text evidence="2">The sequence shown here is derived from an EMBL/GenBank/DDBJ whole genome shotgun (WGS) entry which is preliminary data.</text>
</comment>
<accession>A0A820ZIK9</accession>
<dbReference type="EMBL" id="CAJOBQ010002537">
    <property type="protein sequence ID" value="CAF4565690.1"/>
    <property type="molecule type" value="Genomic_DNA"/>
</dbReference>
<evidence type="ECO:0000313" key="3">
    <source>
        <dbReference type="Proteomes" id="UP000663862"/>
    </source>
</evidence>
<sequence length="326" mass="36756">MSSKRKDKIINEFITIAECSRELATEYLECVQWNEEVALNFFLKSSHLQASNSFPSTEPRRFATQTTQNIPENTATFKKRNDSAVERSLLHSALEESLRFHEPEKSNDTITKRINSNKSIISSESNTFSNHDDDSQEEDDVSFYADDSECRVQKTIEPAKNKDNGKKNEVSNELKKSNTSGREIEVSLEAHRSEKYTRVTLAFRLFAGTGHVVDLSGSGLAPFQSSSASHTSKTVETPDAVVLEKLAENFLKTSPSSTSIRLRLPDISIPVRIQLDLNRTLIDVRKFLNGNVSSLQTNAFEFMGLPLTKIKREAEKRKICDRNIST</sequence>
<gene>
    <name evidence="2" type="ORF">TSG867_LOCUS25610</name>
</gene>
<evidence type="ECO:0000313" key="2">
    <source>
        <dbReference type="EMBL" id="CAF4565690.1"/>
    </source>
</evidence>
<proteinExistence type="predicted"/>
<feature type="region of interest" description="Disordered" evidence="1">
    <location>
        <begin position="123"/>
        <end position="180"/>
    </location>
</feature>
<protein>
    <submittedName>
        <fullName evidence="2">Uncharacterized protein</fullName>
    </submittedName>
</protein>
<organism evidence="2 3">
    <name type="scientific">Rotaria socialis</name>
    <dbReference type="NCBI Taxonomy" id="392032"/>
    <lineage>
        <taxon>Eukaryota</taxon>
        <taxon>Metazoa</taxon>
        <taxon>Spiralia</taxon>
        <taxon>Gnathifera</taxon>
        <taxon>Rotifera</taxon>
        <taxon>Eurotatoria</taxon>
        <taxon>Bdelloidea</taxon>
        <taxon>Philodinida</taxon>
        <taxon>Philodinidae</taxon>
        <taxon>Rotaria</taxon>
    </lineage>
</organism>
<dbReference type="Pfam" id="PF14555">
    <property type="entry name" value="UBA_4"/>
    <property type="match status" value="1"/>
</dbReference>
<dbReference type="AlphaFoldDB" id="A0A820ZIK9"/>